<dbReference type="GO" id="GO:0005737">
    <property type="term" value="C:cytoplasm"/>
    <property type="evidence" value="ECO:0007669"/>
    <property type="project" value="UniProtKB-SubCell"/>
</dbReference>
<evidence type="ECO:0000313" key="5">
    <source>
        <dbReference type="EMBL" id="CAB4668192.1"/>
    </source>
</evidence>
<evidence type="ECO:0000256" key="4">
    <source>
        <dbReference type="ARBA" id="ARBA00022803"/>
    </source>
</evidence>
<dbReference type="EMBL" id="CAFBQK010000124">
    <property type="protein sequence ID" value="CAB5054151.1"/>
    <property type="molecule type" value="Genomic_DNA"/>
</dbReference>
<dbReference type="AlphaFoldDB" id="A0A6J6QR42"/>
<evidence type="ECO:0000256" key="1">
    <source>
        <dbReference type="ARBA" id="ARBA00004496"/>
    </source>
</evidence>
<dbReference type="PANTHER" id="PTHR46630">
    <property type="entry name" value="TETRATRICOPEPTIDE REPEAT PROTEIN 29"/>
    <property type="match status" value="1"/>
</dbReference>
<dbReference type="InterPro" id="IPR051476">
    <property type="entry name" value="Bac_ResReg_Asp_Phosphatase"/>
</dbReference>
<name>A0A6J6QR42_9ZZZZ</name>
<evidence type="ECO:0000313" key="10">
    <source>
        <dbReference type="EMBL" id="CAB5054151.1"/>
    </source>
</evidence>
<dbReference type="EMBL" id="CAFBMY010000098">
    <property type="protein sequence ID" value="CAB4927653.1"/>
    <property type="molecule type" value="Genomic_DNA"/>
</dbReference>
<evidence type="ECO:0000313" key="9">
    <source>
        <dbReference type="EMBL" id="CAB4983693.1"/>
    </source>
</evidence>
<organism evidence="6">
    <name type="scientific">freshwater metagenome</name>
    <dbReference type="NCBI Taxonomy" id="449393"/>
    <lineage>
        <taxon>unclassified sequences</taxon>
        <taxon>metagenomes</taxon>
        <taxon>ecological metagenomes</taxon>
    </lineage>
</organism>
<dbReference type="EMBL" id="CAFBOJ010000094">
    <property type="protein sequence ID" value="CAB4983693.1"/>
    <property type="molecule type" value="Genomic_DNA"/>
</dbReference>
<accession>A0A6J6QR42</accession>
<evidence type="ECO:0000313" key="11">
    <source>
        <dbReference type="EMBL" id="CAB5075043.1"/>
    </source>
</evidence>
<evidence type="ECO:0000313" key="7">
    <source>
        <dbReference type="EMBL" id="CAB4773713.1"/>
    </source>
</evidence>
<keyword evidence="2" id="KW-0963">Cytoplasm</keyword>
<comment type="subcellular location">
    <subcellularLocation>
        <location evidence="1">Cytoplasm</location>
    </subcellularLocation>
</comment>
<dbReference type="GO" id="GO:0003341">
    <property type="term" value="P:cilium movement"/>
    <property type="evidence" value="ECO:0007669"/>
    <property type="project" value="TreeGrafter"/>
</dbReference>
<dbReference type="EMBL" id="CAFBRB010000064">
    <property type="protein sequence ID" value="CAB5075043.1"/>
    <property type="molecule type" value="Genomic_DNA"/>
</dbReference>
<protein>
    <submittedName>
        <fullName evidence="6">Unannotated protein</fullName>
    </submittedName>
</protein>
<evidence type="ECO:0000256" key="2">
    <source>
        <dbReference type="ARBA" id="ARBA00022490"/>
    </source>
</evidence>
<dbReference type="PROSITE" id="PS50005">
    <property type="entry name" value="TPR"/>
    <property type="match status" value="2"/>
</dbReference>
<gene>
    <name evidence="5" type="ORF">UFOPK2254_01123</name>
    <name evidence="6" type="ORF">UFOPK2646_01090</name>
    <name evidence="7" type="ORF">UFOPK2907_00702</name>
    <name evidence="8" type="ORF">UFOPK3707_00685</name>
    <name evidence="9" type="ORF">UFOPK3937_00876</name>
    <name evidence="10" type="ORF">UFOPK4265_00944</name>
    <name evidence="11" type="ORF">UFOPK4401_00703</name>
</gene>
<keyword evidence="4" id="KW-0802">TPR repeat</keyword>
<sequence>MHRQDWKEALAFSETSIDVFLSLTEIYDQNDLAQVYLGMAFALHKLDRNPEAVVKAQEACALYADLDSSRLLMAKRNLGVFLKEAGQFEEAAQSFREIIATRPIDDEEIFLGKDLYNLGNALEELGQYQEAIELLTQARPIAKSHSAVGLTLLCDVSLAKSYLKTEQIDQAISTATLAVEEATLAQNHGLVMESLTVRARGYLAQRNFDHALFDLKGGKDLYIKNESDPRWALVIDAESVIAEIFEIQGDEERAKETRSRIALITENSM</sequence>
<dbReference type="EMBL" id="CAEZWO010000122">
    <property type="protein sequence ID" value="CAB4668192.1"/>
    <property type="molecule type" value="Genomic_DNA"/>
</dbReference>
<dbReference type="GO" id="GO:0005929">
    <property type="term" value="C:cilium"/>
    <property type="evidence" value="ECO:0007669"/>
    <property type="project" value="TreeGrafter"/>
</dbReference>
<reference evidence="6" key="1">
    <citation type="submission" date="2020-05" db="EMBL/GenBank/DDBJ databases">
        <authorList>
            <person name="Chiriac C."/>
            <person name="Salcher M."/>
            <person name="Ghai R."/>
            <person name="Kavagutti S V."/>
        </authorList>
    </citation>
    <scope>NUCLEOTIDE SEQUENCE</scope>
</reference>
<evidence type="ECO:0000256" key="3">
    <source>
        <dbReference type="ARBA" id="ARBA00022737"/>
    </source>
</evidence>
<dbReference type="EMBL" id="CAEZZR010000054">
    <property type="protein sequence ID" value="CAB4773713.1"/>
    <property type="molecule type" value="Genomic_DNA"/>
</dbReference>
<keyword evidence="3" id="KW-0677">Repeat</keyword>
<dbReference type="InterPro" id="IPR019734">
    <property type="entry name" value="TPR_rpt"/>
</dbReference>
<evidence type="ECO:0000313" key="8">
    <source>
        <dbReference type="EMBL" id="CAB4927653.1"/>
    </source>
</evidence>
<dbReference type="InterPro" id="IPR011990">
    <property type="entry name" value="TPR-like_helical_dom_sf"/>
</dbReference>
<dbReference type="EMBL" id="CAEZYB010000152">
    <property type="protein sequence ID" value="CAB4713309.1"/>
    <property type="molecule type" value="Genomic_DNA"/>
</dbReference>
<dbReference type="Pfam" id="PF13424">
    <property type="entry name" value="TPR_12"/>
    <property type="match status" value="1"/>
</dbReference>
<proteinExistence type="predicted"/>
<dbReference type="PANTHER" id="PTHR46630:SF1">
    <property type="entry name" value="TETRATRICOPEPTIDE REPEAT PROTEIN 29"/>
    <property type="match status" value="1"/>
</dbReference>
<dbReference type="SUPFAM" id="SSF48452">
    <property type="entry name" value="TPR-like"/>
    <property type="match status" value="1"/>
</dbReference>
<dbReference type="Gene3D" id="1.25.40.10">
    <property type="entry name" value="Tetratricopeptide repeat domain"/>
    <property type="match status" value="2"/>
</dbReference>
<evidence type="ECO:0000313" key="6">
    <source>
        <dbReference type="EMBL" id="CAB4713309.1"/>
    </source>
</evidence>
<dbReference type="SMART" id="SM00028">
    <property type="entry name" value="TPR"/>
    <property type="match status" value="3"/>
</dbReference>